<dbReference type="EMBL" id="KV417503">
    <property type="protein sequence ID" value="KZP28504.1"/>
    <property type="molecule type" value="Genomic_DNA"/>
</dbReference>
<comment type="catalytic activity">
    <reaction evidence="3">
        <text>an N-acyl-L-alpha-aminoacyl-tRNA + H2O = an N-acyl-L-amino acid + a tRNA + H(+)</text>
        <dbReference type="Rhea" id="RHEA:54448"/>
        <dbReference type="Rhea" id="RHEA-COMP:10123"/>
        <dbReference type="Rhea" id="RHEA-COMP:13883"/>
        <dbReference type="ChEBI" id="CHEBI:15377"/>
        <dbReference type="ChEBI" id="CHEBI:15378"/>
        <dbReference type="ChEBI" id="CHEBI:59874"/>
        <dbReference type="ChEBI" id="CHEBI:78442"/>
        <dbReference type="ChEBI" id="CHEBI:138191"/>
        <dbReference type="EC" id="3.1.1.29"/>
    </reaction>
</comment>
<accession>A0A166RPH7</accession>
<dbReference type="STRING" id="436010.A0A166RPH7"/>
<dbReference type="SUPFAM" id="SSF102462">
    <property type="entry name" value="Peptidyl-tRNA hydrolase II"/>
    <property type="match status" value="1"/>
</dbReference>
<keyword evidence="2 4" id="KW-0378">Hydrolase</keyword>
<dbReference type="Proteomes" id="UP000076532">
    <property type="component" value="Unassembled WGS sequence"/>
</dbReference>
<evidence type="ECO:0000256" key="1">
    <source>
        <dbReference type="ARBA" id="ARBA00013260"/>
    </source>
</evidence>
<dbReference type="OrthoDB" id="201213at2759"/>
<evidence type="ECO:0000313" key="5">
    <source>
        <dbReference type="Proteomes" id="UP000076532"/>
    </source>
</evidence>
<gene>
    <name evidence="4" type="ORF">FIBSPDRAFT_728926</name>
</gene>
<evidence type="ECO:0000256" key="3">
    <source>
        <dbReference type="ARBA" id="ARBA00048707"/>
    </source>
</evidence>
<dbReference type="InterPro" id="IPR002833">
    <property type="entry name" value="PTH2"/>
</dbReference>
<dbReference type="AlphaFoldDB" id="A0A166RPH7"/>
<keyword evidence="5" id="KW-1185">Reference proteome</keyword>
<dbReference type="InterPro" id="IPR042237">
    <property type="entry name" value="PTRHD1"/>
</dbReference>
<dbReference type="Pfam" id="PF01981">
    <property type="entry name" value="PTH2"/>
    <property type="match status" value="1"/>
</dbReference>
<protein>
    <recommendedName>
        <fullName evidence="1">peptidyl-tRNA hydrolase</fullName>
        <ecNumber evidence="1">3.1.1.29</ecNumber>
    </recommendedName>
</protein>
<dbReference type="EC" id="3.1.1.29" evidence="1"/>
<dbReference type="PANTHER" id="PTHR46194">
    <property type="entry name" value="PEPTIDYL-TRNA HYDROLASE PTRHD1-RELATED"/>
    <property type="match status" value="1"/>
</dbReference>
<name>A0A166RPH7_9AGAM</name>
<proteinExistence type="predicted"/>
<sequence>MDKNEPKTGLAEISNGLPPLVMQIIVRRDLLNEEGWGYGPLMAQTAHAATAVLHETRDRDETIQYLADLRNMHKAVLETTDVTSLLRLSSLLASEASPGFPVPHHLWIEQPENVPTCIAIAPNRKGNKIIRKALDKCKCRLWKD</sequence>
<evidence type="ECO:0000313" key="4">
    <source>
        <dbReference type="EMBL" id="KZP28504.1"/>
    </source>
</evidence>
<dbReference type="GO" id="GO:0004045">
    <property type="term" value="F:peptidyl-tRNA hydrolase activity"/>
    <property type="evidence" value="ECO:0007669"/>
    <property type="project" value="UniProtKB-EC"/>
</dbReference>
<dbReference type="InterPro" id="IPR023476">
    <property type="entry name" value="Pep_tRNA_hydro_II_dom_sf"/>
</dbReference>
<dbReference type="PANTHER" id="PTHR46194:SF1">
    <property type="entry name" value="PEPTIDYL-TRNA HYDROLASE PTRHD1-RELATED"/>
    <property type="match status" value="1"/>
</dbReference>
<organism evidence="4 5">
    <name type="scientific">Athelia psychrophila</name>
    <dbReference type="NCBI Taxonomy" id="1759441"/>
    <lineage>
        <taxon>Eukaryota</taxon>
        <taxon>Fungi</taxon>
        <taxon>Dikarya</taxon>
        <taxon>Basidiomycota</taxon>
        <taxon>Agaricomycotina</taxon>
        <taxon>Agaricomycetes</taxon>
        <taxon>Agaricomycetidae</taxon>
        <taxon>Atheliales</taxon>
        <taxon>Atheliaceae</taxon>
        <taxon>Athelia</taxon>
    </lineage>
</organism>
<reference evidence="4 5" key="1">
    <citation type="journal article" date="2016" name="Mol. Biol. Evol.">
        <title>Comparative Genomics of Early-Diverging Mushroom-Forming Fungi Provides Insights into the Origins of Lignocellulose Decay Capabilities.</title>
        <authorList>
            <person name="Nagy L.G."/>
            <person name="Riley R."/>
            <person name="Tritt A."/>
            <person name="Adam C."/>
            <person name="Daum C."/>
            <person name="Floudas D."/>
            <person name="Sun H."/>
            <person name="Yadav J.S."/>
            <person name="Pangilinan J."/>
            <person name="Larsson K.H."/>
            <person name="Matsuura K."/>
            <person name="Barry K."/>
            <person name="Labutti K."/>
            <person name="Kuo R."/>
            <person name="Ohm R.A."/>
            <person name="Bhattacharya S.S."/>
            <person name="Shirouzu T."/>
            <person name="Yoshinaga Y."/>
            <person name="Martin F.M."/>
            <person name="Grigoriev I.V."/>
            <person name="Hibbett D.S."/>
        </authorList>
    </citation>
    <scope>NUCLEOTIDE SEQUENCE [LARGE SCALE GENOMIC DNA]</scope>
    <source>
        <strain evidence="4 5">CBS 109695</strain>
    </source>
</reference>
<dbReference type="Gene3D" id="3.40.1490.10">
    <property type="entry name" value="Bit1"/>
    <property type="match status" value="1"/>
</dbReference>
<evidence type="ECO:0000256" key="2">
    <source>
        <dbReference type="ARBA" id="ARBA00022801"/>
    </source>
</evidence>